<dbReference type="EMBL" id="CAFBLU010000054">
    <property type="protein sequence ID" value="CAB4882944.1"/>
    <property type="molecule type" value="Genomic_DNA"/>
</dbReference>
<feature type="region of interest" description="Disordered" evidence="1">
    <location>
        <begin position="79"/>
        <end position="104"/>
    </location>
</feature>
<name>A0A6J7EP37_9ZZZZ</name>
<protein>
    <submittedName>
        <fullName evidence="2">Unannotated protein</fullName>
    </submittedName>
</protein>
<proteinExistence type="predicted"/>
<evidence type="ECO:0000256" key="1">
    <source>
        <dbReference type="SAM" id="MobiDB-lite"/>
    </source>
</evidence>
<organism evidence="2">
    <name type="scientific">freshwater metagenome</name>
    <dbReference type="NCBI Taxonomy" id="449393"/>
    <lineage>
        <taxon>unclassified sequences</taxon>
        <taxon>metagenomes</taxon>
        <taxon>ecological metagenomes</taxon>
    </lineage>
</organism>
<dbReference type="AlphaFoldDB" id="A0A6J7EP37"/>
<reference evidence="2" key="1">
    <citation type="submission" date="2020-05" db="EMBL/GenBank/DDBJ databases">
        <authorList>
            <person name="Chiriac C."/>
            <person name="Salcher M."/>
            <person name="Ghai R."/>
            <person name="Kavagutti S V."/>
        </authorList>
    </citation>
    <scope>NUCLEOTIDE SEQUENCE</scope>
</reference>
<sequence>MLEFTRSRVVVLAIVGLMIAALLGLAVEGLADEKVLLSGASADAGYELTPNGKAAKAASSSSSNAAPLVTEVGPDGKIKVLSGHASTGGGSYTADNSKSRSRDD</sequence>
<evidence type="ECO:0000313" key="2">
    <source>
        <dbReference type="EMBL" id="CAB4882944.1"/>
    </source>
</evidence>
<accession>A0A6J7EP37</accession>
<gene>
    <name evidence="2" type="ORF">UFOPK3444_01617</name>
</gene>